<dbReference type="Proteomes" id="UP001438707">
    <property type="component" value="Unassembled WGS sequence"/>
</dbReference>
<evidence type="ECO:0000256" key="6">
    <source>
        <dbReference type="ARBA" id="ARBA00022737"/>
    </source>
</evidence>
<dbReference type="PANTHER" id="PTHR11129">
    <property type="entry name" value="PROTEIN FARNESYLTRANSFERASE ALPHA SUBUNIT/RAB GERANYLGERANYL TRANSFERASE ALPHA SUBUNIT"/>
    <property type="match status" value="1"/>
</dbReference>
<evidence type="ECO:0000313" key="10">
    <source>
        <dbReference type="EMBL" id="KAK9825762.1"/>
    </source>
</evidence>
<evidence type="ECO:0000256" key="7">
    <source>
        <dbReference type="ARBA" id="ARBA00031267"/>
    </source>
</evidence>
<sequence length="360" mass="40794">MHGRPRYPRPNTGDPQKLQAAEQRVQLYSRLTSTVLKRLQAGQYDKETLDLAARLLEQNPEVYTVWNHRKRALLATLSKGGDTAAEAVKAELALTQRALEKHPKSYATWHHRRWLVAQHVTSLQQEVDLVNRLLEADERNFHGWGYRQFLMELMQAAPEDEEAYAAAKIDHNFSNYSAWHLKTRLLKKVHHQSPTVTLDDLISAKSSAAAAAEERLVPFWALRQELELVTQAFYTDPGDQSPWLYHRWLLGCLLAHAQTGKNKEEIVSLLQQEVAVCKDILELEDTAAPDGKAASSIKWPSLTLAQLHELLCSVAPSSFDNEQTDVRLLYRQLQDIDQLRAGFYTDASKGSAKILVQSAT</sequence>
<accession>A0AAW1QWA0</accession>
<dbReference type="GO" id="GO:0004663">
    <property type="term" value="F:Rab geranylgeranyltransferase activity"/>
    <property type="evidence" value="ECO:0007669"/>
    <property type="project" value="UniProtKB-UniRule"/>
</dbReference>
<keyword evidence="5 9" id="KW-0808">Transferase</keyword>
<dbReference type="PANTHER" id="PTHR11129:SF2">
    <property type="entry name" value="GERANYLGERANYL TRANSFERASE TYPE-2 SUBUNIT ALPHA"/>
    <property type="match status" value="1"/>
</dbReference>
<gene>
    <name evidence="10" type="ORF">WJX74_005224</name>
</gene>
<dbReference type="FunFam" id="1.25.40.120:FF:000035">
    <property type="entry name" value="Geranylgeranyl transferase type-2 subunit alpha"/>
    <property type="match status" value="1"/>
</dbReference>
<comment type="caution">
    <text evidence="10">The sequence shown here is derived from an EMBL/GenBank/DDBJ whole genome shotgun (WGS) entry which is preliminary data.</text>
</comment>
<protein>
    <recommendedName>
        <fullName evidence="3 9">Geranylgeranyl transferase type-2 subunit alpha</fullName>
        <ecNumber evidence="2 9">2.5.1.60</ecNumber>
    </recommendedName>
    <alternativeName>
        <fullName evidence="7 9">Geranylgeranyl transferase type II subunit alpha</fullName>
    </alternativeName>
</protein>
<keyword evidence="6" id="KW-0677">Repeat</keyword>
<keyword evidence="4 9" id="KW-0637">Prenyltransferase</keyword>
<evidence type="ECO:0000256" key="8">
    <source>
        <dbReference type="ARBA" id="ARBA00047658"/>
    </source>
</evidence>
<dbReference type="EC" id="2.5.1.60" evidence="2 9"/>
<comment type="function">
    <text evidence="9">Catalyzes the transfer of a geranyl-geranyl moiety from geranyl-geranyl pyrophosphate to cysteines occuring in specific C-terminal amino acid sequences.</text>
</comment>
<dbReference type="Gene3D" id="1.25.40.120">
    <property type="entry name" value="Protein prenylyltransferase"/>
    <property type="match status" value="1"/>
</dbReference>
<name>A0AAW1QWA0_9CHLO</name>
<dbReference type="SUPFAM" id="SSF48439">
    <property type="entry name" value="Protein prenylyltransferase"/>
    <property type="match status" value="1"/>
</dbReference>
<evidence type="ECO:0000256" key="5">
    <source>
        <dbReference type="ARBA" id="ARBA00022679"/>
    </source>
</evidence>
<dbReference type="InterPro" id="IPR002088">
    <property type="entry name" value="Prenyl_trans_a"/>
</dbReference>
<comment type="catalytic activity">
    <reaction evidence="8 9">
        <text>geranylgeranyl diphosphate + L-cysteinyl-[protein] = S-geranylgeranyl-L-cysteinyl-[protein] + diphosphate</text>
        <dbReference type="Rhea" id="RHEA:21240"/>
        <dbReference type="Rhea" id="RHEA-COMP:10131"/>
        <dbReference type="Rhea" id="RHEA-COMP:11537"/>
        <dbReference type="ChEBI" id="CHEBI:29950"/>
        <dbReference type="ChEBI" id="CHEBI:33019"/>
        <dbReference type="ChEBI" id="CHEBI:57533"/>
        <dbReference type="ChEBI" id="CHEBI:86021"/>
        <dbReference type="EC" id="2.5.1.60"/>
    </reaction>
</comment>
<keyword evidence="11" id="KW-1185">Reference proteome</keyword>
<dbReference type="Pfam" id="PF01239">
    <property type="entry name" value="PPTA"/>
    <property type="match status" value="4"/>
</dbReference>
<dbReference type="GO" id="GO:0005968">
    <property type="term" value="C:Rab-protein geranylgeranyltransferase complex"/>
    <property type="evidence" value="ECO:0007669"/>
    <property type="project" value="TreeGrafter"/>
</dbReference>
<dbReference type="AlphaFoldDB" id="A0AAW1QWA0"/>
<dbReference type="EMBL" id="JALJOS010000023">
    <property type="protein sequence ID" value="KAK9825762.1"/>
    <property type="molecule type" value="Genomic_DNA"/>
</dbReference>
<evidence type="ECO:0000313" key="11">
    <source>
        <dbReference type="Proteomes" id="UP001438707"/>
    </source>
</evidence>
<evidence type="ECO:0000256" key="3">
    <source>
        <dbReference type="ARBA" id="ARBA00014772"/>
    </source>
</evidence>
<evidence type="ECO:0000256" key="1">
    <source>
        <dbReference type="ARBA" id="ARBA00006734"/>
    </source>
</evidence>
<organism evidence="10 11">
    <name type="scientific">Apatococcus lobatus</name>
    <dbReference type="NCBI Taxonomy" id="904363"/>
    <lineage>
        <taxon>Eukaryota</taxon>
        <taxon>Viridiplantae</taxon>
        <taxon>Chlorophyta</taxon>
        <taxon>core chlorophytes</taxon>
        <taxon>Trebouxiophyceae</taxon>
        <taxon>Chlorellales</taxon>
        <taxon>Chlorellaceae</taxon>
        <taxon>Apatococcus</taxon>
    </lineage>
</organism>
<dbReference type="PROSITE" id="PS51147">
    <property type="entry name" value="PFTA"/>
    <property type="match status" value="4"/>
</dbReference>
<reference evidence="10 11" key="1">
    <citation type="journal article" date="2024" name="Nat. Commun.">
        <title>Phylogenomics reveals the evolutionary origins of lichenization in chlorophyte algae.</title>
        <authorList>
            <person name="Puginier C."/>
            <person name="Libourel C."/>
            <person name="Otte J."/>
            <person name="Skaloud P."/>
            <person name="Haon M."/>
            <person name="Grisel S."/>
            <person name="Petersen M."/>
            <person name="Berrin J.G."/>
            <person name="Delaux P.M."/>
            <person name="Dal Grande F."/>
            <person name="Keller J."/>
        </authorList>
    </citation>
    <scope>NUCLEOTIDE SEQUENCE [LARGE SCALE GENOMIC DNA]</scope>
    <source>
        <strain evidence="10 11">SAG 2145</strain>
    </source>
</reference>
<evidence type="ECO:0000256" key="2">
    <source>
        <dbReference type="ARBA" id="ARBA00012656"/>
    </source>
</evidence>
<proteinExistence type="inferred from homology"/>
<dbReference type="GO" id="GO:0097354">
    <property type="term" value="P:prenylation"/>
    <property type="evidence" value="ECO:0007669"/>
    <property type="project" value="UniProtKB-UniRule"/>
</dbReference>
<evidence type="ECO:0000256" key="4">
    <source>
        <dbReference type="ARBA" id="ARBA00022602"/>
    </source>
</evidence>
<evidence type="ECO:0000256" key="9">
    <source>
        <dbReference type="RuleBase" id="RU367120"/>
    </source>
</evidence>
<comment type="similarity">
    <text evidence="1 9">Belongs to the protein prenyltransferase subunit alpha family.</text>
</comment>